<dbReference type="InterPro" id="IPR002797">
    <property type="entry name" value="Polysacc_synth"/>
</dbReference>
<evidence type="ECO:0000256" key="4">
    <source>
        <dbReference type="ARBA" id="ARBA00023136"/>
    </source>
</evidence>
<feature type="transmembrane region" description="Helical" evidence="5">
    <location>
        <begin position="443"/>
        <end position="465"/>
    </location>
</feature>
<protein>
    <submittedName>
        <fullName evidence="6">Uncharacterized protein</fullName>
    </submittedName>
</protein>
<comment type="subcellular location">
    <subcellularLocation>
        <location evidence="1">Membrane</location>
        <topology evidence="1">Multi-pass membrane protein</topology>
    </subcellularLocation>
</comment>
<feature type="transmembrane region" description="Helical" evidence="5">
    <location>
        <begin position="5"/>
        <end position="26"/>
    </location>
</feature>
<dbReference type="RefSeq" id="WP_126821896.1">
    <property type="nucleotide sequence ID" value="NZ_JBHLWU010000001.1"/>
</dbReference>
<dbReference type="EMBL" id="NGJZ01000001">
    <property type="protein sequence ID" value="RSU07862.1"/>
    <property type="molecule type" value="Genomic_DNA"/>
</dbReference>
<keyword evidence="7" id="KW-1185">Reference proteome</keyword>
<feature type="transmembrane region" description="Helical" evidence="5">
    <location>
        <begin position="286"/>
        <end position="306"/>
    </location>
</feature>
<feature type="transmembrane region" description="Helical" evidence="5">
    <location>
        <begin position="410"/>
        <end position="431"/>
    </location>
</feature>
<evidence type="ECO:0000256" key="1">
    <source>
        <dbReference type="ARBA" id="ARBA00004141"/>
    </source>
</evidence>
<dbReference type="OrthoDB" id="9815702at2"/>
<dbReference type="Pfam" id="PF01943">
    <property type="entry name" value="Polysacc_synt"/>
    <property type="match status" value="1"/>
</dbReference>
<evidence type="ECO:0000256" key="5">
    <source>
        <dbReference type="SAM" id="Phobius"/>
    </source>
</evidence>
<dbReference type="AlphaFoldDB" id="A0A430AIB6"/>
<feature type="transmembrane region" description="Helical" evidence="5">
    <location>
        <begin position="139"/>
        <end position="157"/>
    </location>
</feature>
<evidence type="ECO:0000256" key="2">
    <source>
        <dbReference type="ARBA" id="ARBA00022692"/>
    </source>
</evidence>
<dbReference type="CDD" id="cd13128">
    <property type="entry name" value="MATE_Wzx_like"/>
    <property type="match status" value="1"/>
</dbReference>
<name>A0A430AIB6_9ENTE</name>
<evidence type="ECO:0000256" key="3">
    <source>
        <dbReference type="ARBA" id="ARBA00022989"/>
    </source>
</evidence>
<keyword evidence="2 5" id="KW-0812">Transmembrane</keyword>
<accession>A0A430AIB6</accession>
<dbReference type="InterPro" id="IPR052556">
    <property type="entry name" value="PolySynth_Transporter"/>
</dbReference>
<organism evidence="6 7">
    <name type="scientific">Vagococcus entomophilus</name>
    <dbReference type="NCBI Taxonomy" id="1160095"/>
    <lineage>
        <taxon>Bacteria</taxon>
        <taxon>Bacillati</taxon>
        <taxon>Bacillota</taxon>
        <taxon>Bacilli</taxon>
        <taxon>Lactobacillales</taxon>
        <taxon>Enterococcaceae</taxon>
        <taxon>Vagococcus</taxon>
    </lineage>
</organism>
<dbReference type="PANTHER" id="PTHR43424">
    <property type="entry name" value="LOCUS PUTATIVE PROTEIN 1-RELATED"/>
    <property type="match status" value="1"/>
</dbReference>
<feature type="transmembrane region" description="Helical" evidence="5">
    <location>
        <begin position="81"/>
        <end position="103"/>
    </location>
</feature>
<keyword evidence="4 5" id="KW-0472">Membrane</keyword>
<feature type="transmembrane region" description="Helical" evidence="5">
    <location>
        <begin position="109"/>
        <end position="132"/>
    </location>
</feature>
<feature type="transmembrane region" description="Helical" evidence="5">
    <location>
        <begin position="163"/>
        <end position="185"/>
    </location>
</feature>
<feature type="transmembrane region" description="Helical" evidence="5">
    <location>
        <begin position="38"/>
        <end position="60"/>
    </location>
</feature>
<feature type="transmembrane region" description="Helical" evidence="5">
    <location>
        <begin position="245"/>
        <end position="265"/>
    </location>
</feature>
<gene>
    <name evidence="6" type="ORF">CBF30_01075</name>
</gene>
<evidence type="ECO:0000313" key="6">
    <source>
        <dbReference type="EMBL" id="RSU07862.1"/>
    </source>
</evidence>
<dbReference type="GO" id="GO:0016020">
    <property type="term" value="C:membrane"/>
    <property type="evidence" value="ECO:0007669"/>
    <property type="project" value="UniProtKB-SubCell"/>
</dbReference>
<proteinExistence type="predicted"/>
<keyword evidence="3 5" id="KW-1133">Transmembrane helix</keyword>
<reference evidence="6 7" key="1">
    <citation type="submission" date="2017-05" db="EMBL/GenBank/DDBJ databases">
        <title>Vagococcus spp. assemblies.</title>
        <authorList>
            <person name="Gulvik C.A."/>
        </authorList>
    </citation>
    <scope>NUCLEOTIDE SEQUENCE [LARGE SCALE GENOMIC DNA]</scope>
    <source>
        <strain evidence="6 7">DSM 24756</strain>
    </source>
</reference>
<feature type="transmembrane region" description="Helical" evidence="5">
    <location>
        <begin position="351"/>
        <end position="373"/>
    </location>
</feature>
<sequence>MIKNFFYNLSYQVMLVLMPLLSVPYISRVLGVGGVGVYSYTFAIMQNFMLLANLGINSYGTRQIAYTKENLKEKSENFWSIVYLTLFSTLFSVVAMIAFANFALPRYKYYLYIQIVYLISSAFDISWFYIGIENFKKSVFKNSVVKILGFVSIFIFVKNKNDLGKYIWVLSLSQLIGQIILWVDIKKEIVFTKINKKMIATVFIGAMTMFIPQLAIKIYVVINKVILGFLTNTTEVGYFDSSDKVIKIITALISTIGLVMLPRISSLYTQNKLRLIDQYLNVTLDIATYMSIPIMVGIITCAPWFVPWFFGEGFNPVVLILQIIAPVILFIAWGTILGNQILLPMNQIKKYTMAVIAGAGLNLLSNFLFIPLFKANGAAVSTVLSEMIVASIMLYHAKNSIRKTELIKHVSLYGFMAFVMGAITIVVGFTLKVPSPKTTVVQATLGMSVYFFLSIIFKVPVINLIKEKVYKKK</sequence>
<feature type="transmembrane region" description="Helical" evidence="5">
    <location>
        <begin position="197"/>
        <end position="222"/>
    </location>
</feature>
<dbReference type="Proteomes" id="UP000288669">
    <property type="component" value="Unassembled WGS sequence"/>
</dbReference>
<dbReference type="PANTHER" id="PTHR43424:SF1">
    <property type="entry name" value="LOCUS PUTATIVE PROTEIN 1-RELATED"/>
    <property type="match status" value="1"/>
</dbReference>
<feature type="transmembrane region" description="Helical" evidence="5">
    <location>
        <begin position="379"/>
        <end position="398"/>
    </location>
</feature>
<feature type="transmembrane region" description="Helical" evidence="5">
    <location>
        <begin position="318"/>
        <end position="339"/>
    </location>
</feature>
<comment type="caution">
    <text evidence="6">The sequence shown here is derived from an EMBL/GenBank/DDBJ whole genome shotgun (WGS) entry which is preliminary data.</text>
</comment>
<evidence type="ECO:0000313" key="7">
    <source>
        <dbReference type="Proteomes" id="UP000288669"/>
    </source>
</evidence>